<dbReference type="STRING" id="512565.AMIS_70430"/>
<organism evidence="2 3">
    <name type="scientific">Actinoplanes missouriensis (strain ATCC 14538 / DSM 43046 / CBS 188.64 / JCM 3121 / NBRC 102363 / NCIMB 12654 / NRRL B-3342 / UNCC 431)</name>
    <dbReference type="NCBI Taxonomy" id="512565"/>
    <lineage>
        <taxon>Bacteria</taxon>
        <taxon>Bacillati</taxon>
        <taxon>Actinomycetota</taxon>
        <taxon>Actinomycetes</taxon>
        <taxon>Micromonosporales</taxon>
        <taxon>Micromonosporaceae</taxon>
        <taxon>Actinoplanes</taxon>
    </lineage>
</organism>
<name>I0HGX6_ACTM4</name>
<dbReference type="AlphaFoldDB" id="I0HGX6"/>
<reference evidence="2 3" key="1">
    <citation type="submission" date="2012-02" db="EMBL/GenBank/DDBJ databases">
        <title>Complete genome sequence of Actinoplanes missouriensis 431 (= NBRC 102363).</title>
        <authorList>
            <person name="Ohnishi Y."/>
            <person name="Ishikawa J."/>
            <person name="Sekine M."/>
            <person name="Hosoyama A."/>
            <person name="Harada T."/>
            <person name="Narita H."/>
            <person name="Hata T."/>
            <person name="Konno Y."/>
            <person name="Tutikane K."/>
            <person name="Fujita N."/>
            <person name="Horinouchi S."/>
            <person name="Hayakawa M."/>
        </authorList>
    </citation>
    <scope>NUCLEOTIDE SEQUENCE [LARGE SCALE GENOMIC DNA]</scope>
    <source>
        <strain evidence="3">ATCC 14538 / DSM 43046 / CBS 188.64 / JCM 3121 / NBRC 102363 / NCIMB 12654 / NRRL B-3342 / UNCC 431</strain>
    </source>
</reference>
<dbReference type="HOGENOM" id="CLU_1159165_0_0_11"/>
<dbReference type="KEGG" id="ams:AMIS_70430"/>
<accession>I0HGX6</accession>
<dbReference type="EMBL" id="AP012319">
    <property type="protein sequence ID" value="BAL92263.1"/>
    <property type="molecule type" value="Genomic_DNA"/>
</dbReference>
<dbReference type="Proteomes" id="UP000007882">
    <property type="component" value="Chromosome"/>
</dbReference>
<feature type="region of interest" description="Disordered" evidence="1">
    <location>
        <begin position="94"/>
        <end position="113"/>
    </location>
</feature>
<feature type="compositionally biased region" description="Basic residues" evidence="1">
    <location>
        <begin position="94"/>
        <end position="112"/>
    </location>
</feature>
<gene>
    <name evidence="2" type="ordered locus">AMIS_70430</name>
</gene>
<dbReference type="PATRIC" id="fig|512565.3.peg.7049"/>
<evidence type="ECO:0000313" key="3">
    <source>
        <dbReference type="Proteomes" id="UP000007882"/>
    </source>
</evidence>
<feature type="region of interest" description="Disordered" evidence="1">
    <location>
        <begin position="1"/>
        <end position="28"/>
    </location>
</feature>
<proteinExistence type="predicted"/>
<protein>
    <submittedName>
        <fullName evidence="2">Uncharacterized protein</fullName>
    </submittedName>
</protein>
<evidence type="ECO:0000313" key="2">
    <source>
        <dbReference type="EMBL" id="BAL92263.1"/>
    </source>
</evidence>
<sequence>MTMPDVTEPDVTEPHVTTPDGSTGLTDPARVDALVVRLRTIEQQRDAWRSRFDQVAGERDDEREAIRRLRASGSYRLGRTLVDLARSPLGASRKLVRKARRKPAKPARRKKAATPPLPTHLYVAIGLDLAALRDFVLAVRRRLLVENDHRAVVLTDEPAFSLLRKAGLILEYLPDRRTWEKHRPDRPWDGVLAERLAHLSRDHGAAQVIFVDPDAPPGLPDLLSEIDTTPPAHPSLPQS</sequence>
<evidence type="ECO:0000256" key="1">
    <source>
        <dbReference type="SAM" id="MobiDB-lite"/>
    </source>
</evidence>
<keyword evidence="3" id="KW-1185">Reference proteome</keyword>
<feature type="region of interest" description="Disordered" evidence="1">
    <location>
        <begin position="219"/>
        <end position="239"/>
    </location>
</feature>